<dbReference type="CDD" id="cd04301">
    <property type="entry name" value="NAT_SF"/>
    <property type="match status" value="1"/>
</dbReference>
<dbReference type="InterPro" id="IPR050832">
    <property type="entry name" value="Bact_Acetyltransf"/>
</dbReference>
<dbReference type="Proteomes" id="UP000002805">
    <property type="component" value="Chromosome"/>
</dbReference>
<protein>
    <submittedName>
        <fullName evidence="4">Acetyltransferase</fullName>
    </submittedName>
</protein>
<dbReference type="eggNOG" id="COG1247">
    <property type="taxonomic scope" value="Bacteria"/>
</dbReference>
<accession>D6X8Q3</accession>
<dbReference type="Pfam" id="PF00583">
    <property type="entry name" value="Acetyltransf_1"/>
    <property type="match status" value="1"/>
</dbReference>
<dbReference type="PANTHER" id="PTHR43877">
    <property type="entry name" value="AMINOALKYLPHOSPHONATE N-ACETYLTRANSFERASE-RELATED-RELATED"/>
    <property type="match status" value="1"/>
</dbReference>
<keyword evidence="5" id="KW-1185">Reference proteome</keyword>
<reference evidence="5" key="1">
    <citation type="submission" date="2008-02" db="EMBL/GenBank/DDBJ databases">
        <authorList>
            <consortium name="The Broad Institute Genome Sequencing Platform"/>
            <person name="Fischbach M."/>
            <person name="Ward D."/>
            <person name="Young S."/>
            <person name="Jaffe D."/>
            <person name="Gnerre S."/>
            <person name="Berlin A."/>
            <person name="Heiman D."/>
            <person name="Hepburn T."/>
            <person name="Sykes S."/>
            <person name="Alvarado L."/>
            <person name="Kodira C.D."/>
            <person name="Straight P."/>
            <person name="Clardy J."/>
            <person name="Hung D."/>
            <person name="Kolter R."/>
            <person name="Mekalanos J."/>
            <person name="Walker S."/>
            <person name="Walsh C.T."/>
            <person name="Lander E."/>
            <person name="Galagan J."/>
            <person name="Nusbaum C."/>
            <person name="Birren B."/>
        </authorList>
    </citation>
    <scope>NUCLEOTIDE SEQUENCE [LARGE SCALE GENOMIC DNA]</scope>
    <source>
        <strain evidence="5">ATCC 25486 / DSM 40338 / CBS 914.69 / JCM 4507 / NBRC 13074 / NRRL 2958 / 5647</strain>
    </source>
</reference>
<evidence type="ECO:0000313" key="5">
    <source>
        <dbReference type="Proteomes" id="UP000002805"/>
    </source>
</evidence>
<keyword evidence="1 4" id="KW-0808">Transferase</keyword>
<reference evidence="5" key="2">
    <citation type="submission" date="2009-10" db="EMBL/GenBank/DDBJ databases">
        <title>The genome sequence of Streptomyces pristinaespiralis strain ATCC 25486.</title>
        <authorList>
            <consortium name="The Broad Institute Genome Sequencing Platform"/>
            <consortium name="Broad Institute Microbial Sequencing Center"/>
            <person name="Fischbach M."/>
            <person name="Godfrey P."/>
            <person name="Ward D."/>
            <person name="Young S."/>
            <person name="Zeng Q."/>
            <person name="Koehrsen M."/>
            <person name="Alvarado L."/>
            <person name="Berlin A.M."/>
            <person name="Bochicchio J."/>
            <person name="Borenstein D."/>
            <person name="Chapman S.B."/>
            <person name="Chen Z."/>
            <person name="Engels R."/>
            <person name="Freedman E."/>
            <person name="Gellesch M."/>
            <person name="Goldberg J."/>
            <person name="Griggs A."/>
            <person name="Gujja S."/>
            <person name="Heilman E.R."/>
            <person name="Heiman D.I."/>
            <person name="Hepburn T.A."/>
            <person name="Howarth C."/>
            <person name="Jen D."/>
            <person name="Larson L."/>
            <person name="Lewis B."/>
            <person name="Mehta T."/>
            <person name="Park D."/>
            <person name="Pearson M."/>
            <person name="Richards J."/>
            <person name="Roberts A."/>
            <person name="Saif S."/>
            <person name="Shea T.D."/>
            <person name="Shenoy N."/>
            <person name="Sisk P."/>
            <person name="Stolte C."/>
            <person name="Sykes S.N."/>
            <person name="Thomson T."/>
            <person name="Walk T."/>
            <person name="White J."/>
            <person name="Yandava C."/>
            <person name="Straight P."/>
            <person name="Clardy J."/>
            <person name="Hung D."/>
            <person name="Kolter R."/>
            <person name="Mekalanos J."/>
            <person name="Walker S."/>
            <person name="Walsh C.T."/>
            <person name="Wieland-Brown L.C."/>
            <person name="Haas B."/>
            <person name="Nusbaum C."/>
            <person name="Birren B."/>
        </authorList>
    </citation>
    <scope>NUCLEOTIDE SEQUENCE [LARGE SCALE GENOMIC DNA]</scope>
    <source>
        <strain evidence="5">ATCC 25486 / DSM 40338 / CBS 914.69 / JCM 4507 / NBRC 13074 / NRRL 2958 / 5647</strain>
    </source>
</reference>
<name>D6X8Q3_STRE2</name>
<evidence type="ECO:0000256" key="1">
    <source>
        <dbReference type="ARBA" id="ARBA00022679"/>
    </source>
</evidence>
<dbReference type="PROSITE" id="PS51186">
    <property type="entry name" value="GNAT"/>
    <property type="match status" value="1"/>
</dbReference>
<dbReference type="GO" id="GO:0016747">
    <property type="term" value="F:acyltransferase activity, transferring groups other than amino-acyl groups"/>
    <property type="evidence" value="ECO:0007669"/>
    <property type="project" value="InterPro"/>
</dbReference>
<evidence type="ECO:0000313" key="4">
    <source>
        <dbReference type="EMBL" id="EFH30718.1"/>
    </source>
</evidence>
<dbReference type="InterPro" id="IPR000182">
    <property type="entry name" value="GNAT_dom"/>
</dbReference>
<proteinExistence type="predicted"/>
<dbReference type="Gene3D" id="3.40.630.30">
    <property type="match status" value="1"/>
</dbReference>
<sequence length="200" mass="21513">MAPAGAGGQSAVQNGEGGRVPMTVKVRDMTADDCEAVAAIRVGGWRYAYAGLMPQSYLDAMSVEEDAVRRRRYLADGTDVTDVVAERDGDVIGWGCFGPARDEDAPPGTCELYALYVLPERISSGVGHALTAELTGRARARGFALMQLWVLKENARARRFYERAGFLPDGREEPFEVDGVAVPEVRYARWLAAPSAAAGA</sequence>
<dbReference type="EMBL" id="CM000950">
    <property type="protein sequence ID" value="EFH30718.1"/>
    <property type="molecule type" value="Genomic_DNA"/>
</dbReference>
<dbReference type="AlphaFoldDB" id="D6X8Q3"/>
<dbReference type="InterPro" id="IPR016181">
    <property type="entry name" value="Acyl_CoA_acyltransferase"/>
</dbReference>
<keyword evidence="2" id="KW-0012">Acyltransferase</keyword>
<organism evidence="4 5">
    <name type="scientific">Streptomyces pristinaespiralis (strain ATCC 25486 / DSM 40338 / CBS 914.69 / JCM 4507 / KCC S-0507 / NBRC 13074 / NRRL 2958 / 5647)</name>
    <dbReference type="NCBI Taxonomy" id="457429"/>
    <lineage>
        <taxon>Bacteria</taxon>
        <taxon>Bacillati</taxon>
        <taxon>Actinomycetota</taxon>
        <taxon>Actinomycetes</taxon>
        <taxon>Kitasatosporales</taxon>
        <taxon>Streptomycetaceae</taxon>
        <taxon>Streptomyces</taxon>
    </lineage>
</organism>
<dbReference type="HOGENOM" id="CLU_013985_18_2_11"/>
<evidence type="ECO:0000259" key="3">
    <source>
        <dbReference type="PROSITE" id="PS51186"/>
    </source>
</evidence>
<dbReference type="SUPFAM" id="SSF55729">
    <property type="entry name" value="Acyl-CoA N-acyltransferases (Nat)"/>
    <property type="match status" value="1"/>
</dbReference>
<feature type="domain" description="N-acetyltransferase" evidence="3">
    <location>
        <begin position="24"/>
        <end position="189"/>
    </location>
</feature>
<evidence type="ECO:0000256" key="2">
    <source>
        <dbReference type="ARBA" id="ARBA00023315"/>
    </source>
</evidence>
<gene>
    <name evidence="4" type="ORF">SSDG_05935</name>
</gene>